<dbReference type="PRINTS" id="PR00080">
    <property type="entry name" value="SDRFAMILY"/>
</dbReference>
<proteinExistence type="predicted"/>
<dbReference type="PRINTS" id="PR00081">
    <property type="entry name" value="GDHRDH"/>
</dbReference>
<dbReference type="EMBL" id="BTRK01000005">
    <property type="protein sequence ID" value="GMR55579.1"/>
    <property type="molecule type" value="Genomic_DNA"/>
</dbReference>
<gene>
    <name evidence="2" type="ORF">PMAYCL1PPCAC_25774</name>
</gene>
<keyword evidence="3" id="KW-1185">Reference proteome</keyword>
<keyword evidence="1" id="KW-0560">Oxidoreductase</keyword>
<feature type="non-terminal residue" evidence="2">
    <location>
        <position position="271"/>
    </location>
</feature>
<dbReference type="Pfam" id="PF13561">
    <property type="entry name" value="adh_short_C2"/>
    <property type="match status" value="1"/>
</dbReference>
<dbReference type="GO" id="GO:0016491">
    <property type="term" value="F:oxidoreductase activity"/>
    <property type="evidence" value="ECO:0007669"/>
    <property type="project" value="UniProtKB-KW"/>
</dbReference>
<evidence type="ECO:0000313" key="3">
    <source>
        <dbReference type="Proteomes" id="UP001328107"/>
    </source>
</evidence>
<name>A0AAN5D3A0_9BILA</name>
<dbReference type="FunFam" id="3.40.50.720:FF:000084">
    <property type="entry name" value="Short-chain dehydrogenase reductase"/>
    <property type="match status" value="1"/>
</dbReference>
<feature type="non-terminal residue" evidence="2">
    <location>
        <position position="1"/>
    </location>
</feature>
<dbReference type="InterPro" id="IPR020904">
    <property type="entry name" value="Sc_DH/Rdtase_CS"/>
</dbReference>
<reference evidence="3" key="1">
    <citation type="submission" date="2022-10" db="EMBL/GenBank/DDBJ databases">
        <title>Genome assembly of Pristionchus species.</title>
        <authorList>
            <person name="Yoshida K."/>
            <person name="Sommer R.J."/>
        </authorList>
    </citation>
    <scope>NUCLEOTIDE SEQUENCE [LARGE SCALE GENOMIC DNA]</scope>
    <source>
        <strain evidence="3">RS5460</strain>
    </source>
</reference>
<comment type="caution">
    <text evidence="2">The sequence shown here is derived from an EMBL/GenBank/DDBJ whole genome shotgun (WGS) entry which is preliminary data.</text>
</comment>
<dbReference type="PANTHER" id="PTHR44115">
    <property type="entry name" value="PROTEIN CBG09704"/>
    <property type="match status" value="1"/>
</dbReference>
<dbReference type="PROSITE" id="PS00061">
    <property type="entry name" value="ADH_SHORT"/>
    <property type="match status" value="1"/>
</dbReference>
<dbReference type="AlphaFoldDB" id="A0AAN5D3A0"/>
<dbReference type="SUPFAM" id="SSF51735">
    <property type="entry name" value="NAD(P)-binding Rossmann-fold domains"/>
    <property type="match status" value="1"/>
</dbReference>
<dbReference type="Gene3D" id="3.40.50.720">
    <property type="entry name" value="NAD(P)-binding Rossmann-like Domain"/>
    <property type="match status" value="1"/>
</dbReference>
<dbReference type="InterPro" id="IPR002347">
    <property type="entry name" value="SDR_fam"/>
</dbReference>
<protein>
    <recommendedName>
        <fullName evidence="4">Dehydrogenase</fullName>
    </recommendedName>
</protein>
<dbReference type="PANTHER" id="PTHR44115:SF4">
    <property type="entry name" value="OXIDOREDUCTASE"/>
    <property type="match status" value="1"/>
</dbReference>
<evidence type="ECO:0008006" key="4">
    <source>
        <dbReference type="Google" id="ProtNLM"/>
    </source>
</evidence>
<evidence type="ECO:0000313" key="2">
    <source>
        <dbReference type="EMBL" id="GMR55579.1"/>
    </source>
</evidence>
<sequence length="271" mass="29001">RRMSFFSGKVVIITGSSNGIGRGTAVLFVKAGAKVTITGRKKEALEETQQLCLQAGAKADDILDLIGDIISETFNERLISATVEKFGKLDVLVNNAGGSTFDVMGKHILDMHVGEFDKMLDLNVKPVLRLSQLAVPHLEKTKGAIVNVSSIAAFHQLAPMPYYSAAKSALDQITVQMAGSLIKKGIRVNSVNPGPVLTNIIANSGATKEAQEKMWESWASNPAIPLGRIGLPEDIGKLIVFLADRSQSEILIGNIMVADCGVMLKSAIFPD</sequence>
<organism evidence="2 3">
    <name type="scientific">Pristionchus mayeri</name>
    <dbReference type="NCBI Taxonomy" id="1317129"/>
    <lineage>
        <taxon>Eukaryota</taxon>
        <taxon>Metazoa</taxon>
        <taxon>Ecdysozoa</taxon>
        <taxon>Nematoda</taxon>
        <taxon>Chromadorea</taxon>
        <taxon>Rhabditida</taxon>
        <taxon>Rhabditina</taxon>
        <taxon>Diplogasteromorpha</taxon>
        <taxon>Diplogasteroidea</taxon>
        <taxon>Neodiplogasteridae</taxon>
        <taxon>Pristionchus</taxon>
    </lineage>
</organism>
<dbReference type="Proteomes" id="UP001328107">
    <property type="component" value="Unassembled WGS sequence"/>
</dbReference>
<accession>A0AAN5D3A0</accession>
<dbReference type="InterPro" id="IPR036291">
    <property type="entry name" value="NAD(P)-bd_dom_sf"/>
</dbReference>
<evidence type="ECO:0000256" key="1">
    <source>
        <dbReference type="ARBA" id="ARBA00023002"/>
    </source>
</evidence>